<dbReference type="InterPro" id="IPR036597">
    <property type="entry name" value="Fido-like_dom_sf"/>
</dbReference>
<proteinExistence type="predicted"/>
<name>A0ABR3RK12_9PLEO</name>
<dbReference type="Proteomes" id="UP001521222">
    <property type="component" value="Unassembled WGS sequence"/>
</dbReference>
<reference evidence="1 2" key="1">
    <citation type="submission" date="2024-02" db="EMBL/GenBank/DDBJ databases">
        <title>De novo assembly and annotation of 12 fungi associated with fruit tree decline syndrome in Ontario, Canada.</title>
        <authorList>
            <person name="Sulman M."/>
            <person name="Ellouze W."/>
            <person name="Ilyukhin E."/>
        </authorList>
    </citation>
    <scope>NUCLEOTIDE SEQUENCE [LARGE SCALE GENOMIC DNA]</scope>
    <source>
        <strain evidence="1 2">M97-236</strain>
    </source>
</reference>
<organism evidence="1 2">
    <name type="scientific">Nothophoma quercina</name>
    <dbReference type="NCBI Taxonomy" id="749835"/>
    <lineage>
        <taxon>Eukaryota</taxon>
        <taxon>Fungi</taxon>
        <taxon>Dikarya</taxon>
        <taxon>Ascomycota</taxon>
        <taxon>Pezizomycotina</taxon>
        <taxon>Dothideomycetes</taxon>
        <taxon>Pleosporomycetidae</taxon>
        <taxon>Pleosporales</taxon>
        <taxon>Pleosporineae</taxon>
        <taxon>Didymellaceae</taxon>
        <taxon>Nothophoma</taxon>
    </lineage>
</organism>
<comment type="caution">
    <text evidence="1">The sequence shown here is derived from an EMBL/GenBank/DDBJ whole genome shotgun (WGS) entry which is preliminary data.</text>
</comment>
<evidence type="ECO:0000313" key="2">
    <source>
        <dbReference type="Proteomes" id="UP001521222"/>
    </source>
</evidence>
<keyword evidence="2" id="KW-1185">Reference proteome</keyword>
<sequence>MTNTTATLKRRHFSADHVDMLTTEHSSRSPTFPGNGWTQRSMMGEDENDSMLETLIRHSGIEAGDNDQPEKKPTAGVANYTAQHPHRTNTTNANGDRYAVADTTSKLLNLQLQASAQNAQYVDGMRQIRSKMEQAVESLRNIEQQKDNPDGLLALHQELVEKVTEGTGNFRPENSDVPTTTFGQVESTNYERIEELMEQFERLVRRVETLEYNLQYEKEARFAVEEKLRAIARAASDYSTLVERAKTKPRFSFDHT</sequence>
<gene>
    <name evidence="1" type="ORF">SLS59_003897</name>
</gene>
<dbReference type="Gene3D" id="1.10.3290.10">
    <property type="entry name" value="Fido-like domain"/>
    <property type="match status" value="1"/>
</dbReference>
<evidence type="ECO:0000313" key="1">
    <source>
        <dbReference type="EMBL" id="KAL1604702.1"/>
    </source>
</evidence>
<protein>
    <submittedName>
        <fullName evidence="1">Uncharacterized protein</fullName>
    </submittedName>
</protein>
<accession>A0ABR3RK12</accession>
<dbReference type="EMBL" id="JAKIXB020000010">
    <property type="protein sequence ID" value="KAL1604702.1"/>
    <property type="molecule type" value="Genomic_DNA"/>
</dbReference>